<comment type="caution">
    <text evidence="2">The sequence shown here is derived from an EMBL/GenBank/DDBJ whole genome shotgun (WGS) entry which is preliminary data.</text>
</comment>
<evidence type="ECO:0000313" key="2">
    <source>
        <dbReference type="EMBL" id="KAK9132400.1"/>
    </source>
</evidence>
<dbReference type="AlphaFoldDB" id="A0AAP0P8W3"/>
<proteinExistence type="predicted"/>
<feature type="region of interest" description="Disordered" evidence="1">
    <location>
        <begin position="156"/>
        <end position="208"/>
    </location>
</feature>
<gene>
    <name evidence="2" type="ORF">Scep_011928</name>
</gene>
<feature type="region of interest" description="Disordered" evidence="1">
    <location>
        <begin position="1"/>
        <end position="69"/>
    </location>
</feature>
<dbReference type="EMBL" id="JBBNAG010000005">
    <property type="protein sequence ID" value="KAK9132400.1"/>
    <property type="molecule type" value="Genomic_DNA"/>
</dbReference>
<evidence type="ECO:0000313" key="3">
    <source>
        <dbReference type="Proteomes" id="UP001419268"/>
    </source>
</evidence>
<organism evidence="2 3">
    <name type="scientific">Stephania cephalantha</name>
    <dbReference type="NCBI Taxonomy" id="152367"/>
    <lineage>
        <taxon>Eukaryota</taxon>
        <taxon>Viridiplantae</taxon>
        <taxon>Streptophyta</taxon>
        <taxon>Embryophyta</taxon>
        <taxon>Tracheophyta</taxon>
        <taxon>Spermatophyta</taxon>
        <taxon>Magnoliopsida</taxon>
        <taxon>Ranunculales</taxon>
        <taxon>Menispermaceae</taxon>
        <taxon>Menispermoideae</taxon>
        <taxon>Cissampelideae</taxon>
        <taxon>Stephania</taxon>
    </lineage>
</organism>
<sequence length="208" mass="22876">MGAATTSWPLTPPVIIGGTPLGSPTAARKKTRGGTQSHPSRGGYRNCDWPKRSRAPGRSALAPPANHGGCSSAAGLLPPPQWLFRLARSLFGPGSGIGPSWMFRPGDLSPGRGRVVSVDIKEFGLEPRETLYKRFYKQGIPYRRWREKEQGIPWYRGGTADGGDDDVMAAADAGDSRWDPTRKPHRREEEDKGWYPKPPLPRRLLEPP</sequence>
<reference evidence="2 3" key="1">
    <citation type="submission" date="2024-01" db="EMBL/GenBank/DDBJ databases">
        <title>Genome assemblies of Stephania.</title>
        <authorList>
            <person name="Yang L."/>
        </authorList>
    </citation>
    <scope>NUCLEOTIDE SEQUENCE [LARGE SCALE GENOMIC DNA]</scope>
    <source>
        <strain evidence="2">JXDWG</strain>
        <tissue evidence="2">Leaf</tissue>
    </source>
</reference>
<accession>A0AAP0P8W3</accession>
<keyword evidence="3" id="KW-1185">Reference proteome</keyword>
<name>A0AAP0P8W3_9MAGN</name>
<protein>
    <submittedName>
        <fullName evidence="2">Uncharacterized protein</fullName>
    </submittedName>
</protein>
<dbReference type="Proteomes" id="UP001419268">
    <property type="component" value="Unassembled WGS sequence"/>
</dbReference>
<evidence type="ECO:0000256" key="1">
    <source>
        <dbReference type="SAM" id="MobiDB-lite"/>
    </source>
</evidence>
<feature type="compositionally biased region" description="Basic and acidic residues" evidence="1">
    <location>
        <begin position="174"/>
        <end position="194"/>
    </location>
</feature>